<evidence type="ECO:0000313" key="13">
    <source>
        <dbReference type="Proteomes" id="UP000243106"/>
    </source>
</evidence>
<comment type="subcellular location">
    <subcellularLocation>
        <location evidence="2">Membrane</location>
    </subcellularLocation>
</comment>
<dbReference type="Pfam" id="PF12860">
    <property type="entry name" value="PAS_7"/>
    <property type="match status" value="1"/>
</dbReference>
<evidence type="ECO:0000313" key="12">
    <source>
        <dbReference type="EMBL" id="SFQ60325.1"/>
    </source>
</evidence>
<evidence type="ECO:0000259" key="11">
    <source>
        <dbReference type="PROSITE" id="PS50839"/>
    </source>
</evidence>
<sequence>MNLRNLIWHRRHIVLAVAIIAAVGVASSFSVYLMAKQERAEAILETHERAETISAELEKGFQQVLLVARGVAAALARDTRVDETLYADIVARVAPNSDDAVVEFLNIAFSRDLIVQQVYPRAANAEVLGLDYRDYPDQLSHVRQALDNADAVMIAPVDLVQGAKGAIARMRVEDVRTEEITGVVSVVATLDSLFTKANDIAERDGLNLQVIKTGPTSEPMIVFGDAPRTNAEPVVIDFDVLDETWQMRLVPQEGWAIAPADAAFVFIFFGALGGSVFLLFLYIDRTESIRRSAEENLHTAIDAINDGFALYDKDDRLVLCNDTYKSFYPRSADAIVPGATFAEILEKGLRNGEYRDAYGREGEYTAERMAAHTGSNSTFVEELDDGRWLKISERKLSDGSRVGFRVDITELMEARRAAEAGSRAKSAFLDRMSHELRTPLSVLMGYAAFLSKPERLAGRRALEDHAPDAELAAYDAEITSHAEHITRSSRQLLSLIDRVLQVSRAEQESFEAGGQLSLDLILDDLVRAFEVRAGDRCTLELHKAGSIATVDHGDTVRKALSEILRHCVDGFLSAHVEMSVAAQPDTIKIAVEIAGERNAQTPDETIVEPFPKQKSPSSHRDMMSLELAIAERLVLRLGGRFEYRRDSAVRDLVDVTLPKPKDREVENAA</sequence>
<dbReference type="Pfam" id="PF03924">
    <property type="entry name" value="CHASE"/>
    <property type="match status" value="1"/>
</dbReference>
<dbReference type="InterPro" id="IPR042240">
    <property type="entry name" value="CHASE_sf"/>
</dbReference>
<protein>
    <recommendedName>
        <fullName evidence="3">histidine kinase</fullName>
        <ecNumber evidence="3">2.7.13.3</ecNumber>
    </recommendedName>
</protein>
<dbReference type="AlphaFoldDB" id="A0A1I5ZV88"/>
<reference evidence="13" key="1">
    <citation type="submission" date="2016-10" db="EMBL/GenBank/DDBJ databases">
        <authorList>
            <person name="Varghese N."/>
            <person name="Submissions S."/>
        </authorList>
    </citation>
    <scope>NUCLEOTIDE SEQUENCE [LARGE SCALE GENOMIC DNA]</scope>
    <source>
        <strain evidence="13">JCM 10271</strain>
    </source>
</reference>
<keyword evidence="5 9" id="KW-0812">Transmembrane</keyword>
<dbReference type="PROSITE" id="PS50839">
    <property type="entry name" value="CHASE"/>
    <property type="match status" value="1"/>
</dbReference>
<evidence type="ECO:0000256" key="7">
    <source>
        <dbReference type="ARBA" id="ARBA00022989"/>
    </source>
</evidence>
<dbReference type="InterPro" id="IPR006189">
    <property type="entry name" value="CHASE_dom"/>
</dbReference>
<keyword evidence="8 9" id="KW-0472">Membrane</keyword>
<dbReference type="Gene3D" id="3.30.450.350">
    <property type="entry name" value="CHASE domain"/>
    <property type="match status" value="1"/>
</dbReference>
<evidence type="ECO:0000256" key="2">
    <source>
        <dbReference type="ARBA" id="ARBA00004370"/>
    </source>
</evidence>
<keyword evidence="7 9" id="KW-1133">Transmembrane helix</keyword>
<dbReference type="PROSITE" id="PS50109">
    <property type="entry name" value="HIS_KIN"/>
    <property type="match status" value="1"/>
</dbReference>
<organism evidence="12 13">
    <name type="scientific">Roseivivax halotolerans</name>
    <dbReference type="NCBI Taxonomy" id="93684"/>
    <lineage>
        <taxon>Bacteria</taxon>
        <taxon>Pseudomonadati</taxon>
        <taxon>Pseudomonadota</taxon>
        <taxon>Alphaproteobacteria</taxon>
        <taxon>Rhodobacterales</taxon>
        <taxon>Roseobacteraceae</taxon>
        <taxon>Roseivivax</taxon>
    </lineage>
</organism>
<feature type="transmembrane region" description="Helical" evidence="9">
    <location>
        <begin position="262"/>
        <end position="283"/>
    </location>
</feature>
<dbReference type="Gene3D" id="3.30.565.10">
    <property type="entry name" value="Histidine kinase-like ATPase, C-terminal domain"/>
    <property type="match status" value="1"/>
</dbReference>
<dbReference type="Pfam" id="PF00512">
    <property type="entry name" value="HisKA"/>
    <property type="match status" value="1"/>
</dbReference>
<dbReference type="Proteomes" id="UP000243106">
    <property type="component" value="Unassembled WGS sequence"/>
</dbReference>
<feature type="transmembrane region" description="Helical" evidence="9">
    <location>
        <begin position="12"/>
        <end position="35"/>
    </location>
</feature>
<evidence type="ECO:0000256" key="4">
    <source>
        <dbReference type="ARBA" id="ARBA00022679"/>
    </source>
</evidence>
<dbReference type="GO" id="GO:0009927">
    <property type="term" value="F:histidine phosphotransfer kinase activity"/>
    <property type="evidence" value="ECO:0007669"/>
    <property type="project" value="TreeGrafter"/>
</dbReference>
<keyword evidence="6" id="KW-0418">Kinase</keyword>
<dbReference type="GO" id="GO:0005886">
    <property type="term" value="C:plasma membrane"/>
    <property type="evidence" value="ECO:0007669"/>
    <property type="project" value="TreeGrafter"/>
</dbReference>
<evidence type="ECO:0000259" key="10">
    <source>
        <dbReference type="PROSITE" id="PS50109"/>
    </source>
</evidence>
<evidence type="ECO:0000256" key="1">
    <source>
        <dbReference type="ARBA" id="ARBA00000085"/>
    </source>
</evidence>
<evidence type="ECO:0000256" key="8">
    <source>
        <dbReference type="ARBA" id="ARBA00023136"/>
    </source>
</evidence>
<dbReference type="SMART" id="SM00388">
    <property type="entry name" value="HisKA"/>
    <property type="match status" value="1"/>
</dbReference>
<dbReference type="SMART" id="SM01079">
    <property type="entry name" value="CHASE"/>
    <property type="match status" value="1"/>
</dbReference>
<dbReference type="InterPro" id="IPR036890">
    <property type="entry name" value="HATPase_C_sf"/>
</dbReference>
<dbReference type="InterPro" id="IPR036097">
    <property type="entry name" value="HisK_dim/P_sf"/>
</dbReference>
<gene>
    <name evidence="12" type="ORF">SAMN05421853_11285</name>
</gene>
<dbReference type="InterPro" id="IPR003661">
    <property type="entry name" value="HisK_dim/P_dom"/>
</dbReference>
<comment type="catalytic activity">
    <reaction evidence="1">
        <text>ATP + protein L-histidine = ADP + protein N-phospho-L-histidine.</text>
        <dbReference type="EC" id="2.7.13.3"/>
    </reaction>
</comment>
<accession>A0A1I5ZV88</accession>
<dbReference type="PANTHER" id="PTHR43047:SF72">
    <property type="entry name" value="OSMOSENSING HISTIDINE PROTEIN KINASE SLN1"/>
    <property type="match status" value="1"/>
</dbReference>
<name>A0A1I5ZV88_9RHOB</name>
<feature type="domain" description="Histidine kinase" evidence="10">
    <location>
        <begin position="431"/>
        <end position="661"/>
    </location>
</feature>
<dbReference type="GO" id="GO:0000155">
    <property type="term" value="F:phosphorelay sensor kinase activity"/>
    <property type="evidence" value="ECO:0007669"/>
    <property type="project" value="InterPro"/>
</dbReference>
<dbReference type="RefSeq" id="WP_175497580.1">
    <property type="nucleotide sequence ID" value="NZ_FOXV01000012.1"/>
</dbReference>
<evidence type="ECO:0000256" key="3">
    <source>
        <dbReference type="ARBA" id="ARBA00012438"/>
    </source>
</evidence>
<dbReference type="STRING" id="93684.SAMN05421853_11285"/>
<dbReference type="EMBL" id="FOXV01000012">
    <property type="protein sequence ID" value="SFQ60325.1"/>
    <property type="molecule type" value="Genomic_DNA"/>
</dbReference>
<dbReference type="CDD" id="cd00082">
    <property type="entry name" value="HisKA"/>
    <property type="match status" value="1"/>
</dbReference>
<keyword evidence="13" id="KW-1185">Reference proteome</keyword>
<dbReference type="SUPFAM" id="SSF47384">
    <property type="entry name" value="Homodimeric domain of signal transducing histidine kinase"/>
    <property type="match status" value="1"/>
</dbReference>
<evidence type="ECO:0000256" key="5">
    <source>
        <dbReference type="ARBA" id="ARBA00022692"/>
    </source>
</evidence>
<dbReference type="SUPFAM" id="SSF55785">
    <property type="entry name" value="PYP-like sensor domain (PAS domain)"/>
    <property type="match status" value="1"/>
</dbReference>
<dbReference type="EC" id="2.7.13.3" evidence="3"/>
<dbReference type="InterPro" id="IPR005467">
    <property type="entry name" value="His_kinase_dom"/>
</dbReference>
<evidence type="ECO:0000256" key="9">
    <source>
        <dbReference type="SAM" id="Phobius"/>
    </source>
</evidence>
<evidence type="ECO:0000256" key="6">
    <source>
        <dbReference type="ARBA" id="ARBA00022777"/>
    </source>
</evidence>
<dbReference type="Gene3D" id="1.10.287.130">
    <property type="match status" value="1"/>
</dbReference>
<dbReference type="InterPro" id="IPR035965">
    <property type="entry name" value="PAS-like_dom_sf"/>
</dbReference>
<proteinExistence type="predicted"/>
<keyword evidence="4" id="KW-0808">Transferase</keyword>
<dbReference type="PANTHER" id="PTHR43047">
    <property type="entry name" value="TWO-COMPONENT HISTIDINE PROTEIN KINASE"/>
    <property type="match status" value="1"/>
</dbReference>
<feature type="domain" description="CHASE" evidence="11">
    <location>
        <begin position="114"/>
        <end position="248"/>
    </location>
</feature>
<dbReference type="Gene3D" id="3.30.450.20">
    <property type="entry name" value="PAS domain"/>
    <property type="match status" value="1"/>
</dbReference>